<dbReference type="EMBL" id="CZQA01000012">
    <property type="protein sequence ID" value="CUS38653.1"/>
    <property type="molecule type" value="Genomic_DNA"/>
</dbReference>
<evidence type="ECO:0000313" key="2">
    <source>
        <dbReference type="EMBL" id="CUS38653.1"/>
    </source>
</evidence>
<keyword evidence="1" id="KW-1133">Transmembrane helix</keyword>
<dbReference type="AlphaFoldDB" id="A0A0S4LPP1"/>
<evidence type="ECO:0000256" key="1">
    <source>
        <dbReference type="SAM" id="Phobius"/>
    </source>
</evidence>
<dbReference type="Gene3D" id="4.10.1060.10">
    <property type="entry name" value="Zinc finger, RanBP2-type"/>
    <property type="match status" value="1"/>
</dbReference>
<name>A0A0S4LPP1_9BACT</name>
<evidence type="ECO:0000313" key="3">
    <source>
        <dbReference type="Proteomes" id="UP000199032"/>
    </source>
</evidence>
<dbReference type="Pfam" id="PF14110">
    <property type="entry name" value="DUF4282"/>
    <property type="match status" value="1"/>
</dbReference>
<feature type="transmembrane region" description="Helical" evidence="1">
    <location>
        <begin position="55"/>
        <end position="74"/>
    </location>
</feature>
<gene>
    <name evidence="2" type="ORF">COMA1_60003</name>
</gene>
<dbReference type="Proteomes" id="UP000199032">
    <property type="component" value="Unassembled WGS sequence"/>
</dbReference>
<proteinExistence type="predicted"/>
<sequence length="139" mass="15290">MKCPQCFMENDASATKCSVCEQALNAPRAKSVKYMSFYAEYFAFRELVTPQLIKVIYFIGACFITAGGLLSILSPDALDEYAAGPIFTRLGGVAALVMGNLVWRIMCEGAILLFSLHELLVSIDTRTGLLVRQGKRIEP</sequence>
<keyword evidence="1" id="KW-0472">Membrane</keyword>
<dbReference type="InterPro" id="IPR025557">
    <property type="entry name" value="DUF4282"/>
</dbReference>
<evidence type="ECO:0008006" key="4">
    <source>
        <dbReference type="Google" id="ProtNLM"/>
    </source>
</evidence>
<accession>A0A0S4LPP1</accession>
<keyword evidence="1" id="KW-0812">Transmembrane</keyword>
<reference evidence="2 3" key="1">
    <citation type="submission" date="2015-10" db="EMBL/GenBank/DDBJ databases">
        <authorList>
            <person name="Gilbert D.G."/>
        </authorList>
    </citation>
    <scope>NUCLEOTIDE SEQUENCE [LARGE SCALE GENOMIC DNA]</scope>
    <source>
        <strain evidence="2">COMA1</strain>
    </source>
</reference>
<organism evidence="2 3">
    <name type="scientific">Candidatus Nitrospira nitrosa</name>
    <dbReference type="NCBI Taxonomy" id="1742972"/>
    <lineage>
        <taxon>Bacteria</taxon>
        <taxon>Pseudomonadati</taxon>
        <taxon>Nitrospirota</taxon>
        <taxon>Nitrospiria</taxon>
        <taxon>Nitrospirales</taxon>
        <taxon>Nitrospiraceae</taxon>
        <taxon>Nitrospira</taxon>
    </lineage>
</organism>
<feature type="transmembrane region" description="Helical" evidence="1">
    <location>
        <begin position="86"/>
        <end position="103"/>
    </location>
</feature>
<dbReference type="RefSeq" id="WP_090750880.1">
    <property type="nucleotide sequence ID" value="NZ_CZQA01000012.1"/>
</dbReference>
<keyword evidence="3" id="KW-1185">Reference proteome</keyword>
<protein>
    <recommendedName>
        <fullName evidence="4">DUF4282 domain-containing protein</fullName>
    </recommendedName>
</protein>
<dbReference type="OrthoDB" id="280522at2"/>